<dbReference type="PANTHER" id="PTHR21355">
    <property type="entry name" value="G-PROTEIN COUPLED RECEPTOR-ASSOCIATED PROTEIN LMBRD2"/>
    <property type="match status" value="1"/>
</dbReference>
<evidence type="ECO:0000256" key="1">
    <source>
        <dbReference type="ARBA" id="ARBA00004141"/>
    </source>
</evidence>
<feature type="transmembrane region" description="Helical" evidence="6">
    <location>
        <begin position="185"/>
        <end position="207"/>
    </location>
</feature>
<dbReference type="Proteomes" id="UP000007014">
    <property type="component" value="Chromosome 16"/>
</dbReference>
<dbReference type="KEGG" id="cme:CYME_CMP041C"/>
<dbReference type="AlphaFoldDB" id="M1V9R7"/>
<protein>
    <submittedName>
        <fullName evidence="7">Uncharacterized protein</fullName>
    </submittedName>
</protein>
<feature type="transmembrane region" description="Helical" evidence="6">
    <location>
        <begin position="39"/>
        <end position="60"/>
    </location>
</feature>
<dbReference type="HOGENOM" id="CLU_018886_0_0_1"/>
<dbReference type="EMBL" id="AP006498">
    <property type="protein sequence ID" value="BAM81704.1"/>
    <property type="molecule type" value="Genomic_DNA"/>
</dbReference>
<name>M1V9R7_CYAM1</name>
<dbReference type="PANTHER" id="PTHR21355:SF0">
    <property type="entry name" value="G-PROTEIN COUPLED RECEPTOR-ASSOCIATED PROTEIN LMBRD2"/>
    <property type="match status" value="1"/>
</dbReference>
<dbReference type="eggNOG" id="KOG2296">
    <property type="taxonomic scope" value="Eukaryota"/>
</dbReference>
<feature type="transmembrane region" description="Helical" evidence="6">
    <location>
        <begin position="592"/>
        <end position="614"/>
    </location>
</feature>
<keyword evidence="3 6" id="KW-0812">Transmembrane</keyword>
<reference evidence="7 8" key="2">
    <citation type="journal article" date="2007" name="BMC Biol.">
        <title>A 100%-complete sequence reveals unusually simple genomic features in the hot-spring red alga Cyanidioschyzon merolae.</title>
        <authorList>
            <person name="Nozaki H."/>
            <person name="Takano H."/>
            <person name="Misumi O."/>
            <person name="Terasawa K."/>
            <person name="Matsuzaki M."/>
            <person name="Maruyama S."/>
            <person name="Nishida K."/>
            <person name="Yagisawa F."/>
            <person name="Yoshida Y."/>
            <person name="Fujiwara T."/>
            <person name="Takio S."/>
            <person name="Tamura K."/>
            <person name="Chung S.J."/>
            <person name="Nakamura S."/>
            <person name="Kuroiwa H."/>
            <person name="Tanaka K."/>
            <person name="Sato N."/>
            <person name="Kuroiwa T."/>
        </authorList>
    </citation>
    <scope>NUCLEOTIDE SEQUENCE [LARGE SCALE GENOMIC DNA]</scope>
    <source>
        <strain evidence="7 8">10D</strain>
    </source>
</reference>
<dbReference type="OMA" id="QLERICY"/>
<keyword evidence="8" id="KW-1185">Reference proteome</keyword>
<sequence length="741" mass="82923">MQPWLSTSLFYIAEAPAVLFLTLYLLVRYPTRLPGLGTPWYVYTTVGLAWFLSFLALILLPADLAETLFRRCEYLNKRSGEDLSLHLRNCAPPSLSPAALLATWQALYWTSLVLGWILLPLVQSNISLEHLPLRERVRKALRPQLIALAVLAVVLSALAAAVRSPRHHGLQLETWRATIIGLNNAFGLFLLMIFLGFGLVELPRTLWERSDPRRRLRAYAIRIAELHARHLETLQSLSRLRLQAAVLGIGCTDDQTLQSQEQSHMPGHARSATHAYRQELCSRIETLLNLVPLHSSDLEIGQQPQKTWSSATPRATRMAESASLGTLFVEVRRAVLEYRRIEYLWQRISQRALFLQDLLQWRSAGCSSSAAASSACAGVLSTGSVSTSDVDRMPSTLVYACRAGESPGATASRMGSFHDAGEDLSPERSMRIVHDRALSNGDATSMPHLTKHATGAGAGSPQRIYISECERSVNAAVGTKRWIDGMQRSLALRWRAYGEPFCLRVQAVVLFIVASAVCLSELTIWTVLLTPPRSFSPFARALHSLPLSPLGVQAMALSLVCTLTSLVYFAVFHLQIYRWYELVPGYVDGQMLCLNAMLMSRFLLPLCYHLIFLLHENREAVARLLLYQYPQLMRHSGQDSSTVPVTAFETLMGSMHIVPLFGKAFNYFYPCSLVISALGTYFRLWGRLLDRFGLSRSLEFAEETISAAANNEVIGRQLLQRERARRQEASPCGLEPETRER</sequence>
<dbReference type="Gramene" id="CMP041CT">
    <property type="protein sequence ID" value="CMP041CT"/>
    <property type="gene ID" value="CMP041C"/>
</dbReference>
<comment type="subcellular location">
    <subcellularLocation>
        <location evidence="1">Membrane</location>
        <topology evidence="1">Multi-pass membrane protein</topology>
    </subcellularLocation>
</comment>
<dbReference type="GeneID" id="16995929"/>
<dbReference type="TCDB" id="9.A.54.3.3">
    <property type="family name" value="the lysosomal cobalamin (b12) transporter (l-b12t) family"/>
</dbReference>
<evidence type="ECO:0000256" key="5">
    <source>
        <dbReference type="ARBA" id="ARBA00023136"/>
    </source>
</evidence>
<evidence type="ECO:0000313" key="8">
    <source>
        <dbReference type="Proteomes" id="UP000007014"/>
    </source>
</evidence>
<dbReference type="Pfam" id="PF04791">
    <property type="entry name" value="LMBR1"/>
    <property type="match status" value="2"/>
</dbReference>
<evidence type="ECO:0000256" key="2">
    <source>
        <dbReference type="ARBA" id="ARBA00010487"/>
    </source>
</evidence>
<feature type="transmembrane region" description="Helical" evidence="6">
    <location>
        <begin position="6"/>
        <end position="27"/>
    </location>
</feature>
<dbReference type="OrthoDB" id="203099at2759"/>
<evidence type="ECO:0000256" key="4">
    <source>
        <dbReference type="ARBA" id="ARBA00022989"/>
    </source>
</evidence>
<feature type="transmembrane region" description="Helical" evidence="6">
    <location>
        <begin position="145"/>
        <end position="165"/>
    </location>
</feature>
<dbReference type="InterPro" id="IPR051584">
    <property type="entry name" value="GPCR-associated_LMBR1"/>
</dbReference>
<evidence type="ECO:0000313" key="7">
    <source>
        <dbReference type="EMBL" id="BAM81704.1"/>
    </source>
</evidence>
<dbReference type="RefSeq" id="XP_005537740.1">
    <property type="nucleotide sequence ID" value="XM_005537683.1"/>
</dbReference>
<dbReference type="InterPro" id="IPR006876">
    <property type="entry name" value="LMBR1-like_membr_prot"/>
</dbReference>
<reference evidence="7 8" key="1">
    <citation type="journal article" date="2004" name="Nature">
        <title>Genome sequence of the ultrasmall unicellular red alga Cyanidioschyzon merolae 10D.</title>
        <authorList>
            <person name="Matsuzaki M."/>
            <person name="Misumi O."/>
            <person name="Shin-i T."/>
            <person name="Maruyama S."/>
            <person name="Takahara M."/>
            <person name="Miyagishima S."/>
            <person name="Mori T."/>
            <person name="Nishida K."/>
            <person name="Yagisawa F."/>
            <person name="Nishida K."/>
            <person name="Yoshida Y."/>
            <person name="Nishimura Y."/>
            <person name="Nakao S."/>
            <person name="Kobayashi T."/>
            <person name="Momoyama Y."/>
            <person name="Higashiyama T."/>
            <person name="Minoda A."/>
            <person name="Sano M."/>
            <person name="Nomoto H."/>
            <person name="Oishi K."/>
            <person name="Hayashi H."/>
            <person name="Ohta F."/>
            <person name="Nishizaka S."/>
            <person name="Haga S."/>
            <person name="Miura S."/>
            <person name="Morishita T."/>
            <person name="Kabeya Y."/>
            <person name="Terasawa K."/>
            <person name="Suzuki Y."/>
            <person name="Ishii Y."/>
            <person name="Asakawa S."/>
            <person name="Takano H."/>
            <person name="Ohta N."/>
            <person name="Kuroiwa H."/>
            <person name="Tanaka K."/>
            <person name="Shimizu N."/>
            <person name="Sugano S."/>
            <person name="Sato N."/>
            <person name="Nozaki H."/>
            <person name="Ogasawara N."/>
            <person name="Kohara Y."/>
            <person name="Kuroiwa T."/>
        </authorList>
    </citation>
    <scope>NUCLEOTIDE SEQUENCE [LARGE SCALE GENOMIC DNA]</scope>
    <source>
        <strain evidence="7 8">10D</strain>
    </source>
</reference>
<evidence type="ECO:0000256" key="3">
    <source>
        <dbReference type="ARBA" id="ARBA00022692"/>
    </source>
</evidence>
<accession>M1V9R7</accession>
<feature type="transmembrane region" description="Helical" evidence="6">
    <location>
        <begin position="106"/>
        <end position="124"/>
    </location>
</feature>
<feature type="transmembrane region" description="Helical" evidence="6">
    <location>
        <begin position="550"/>
        <end position="571"/>
    </location>
</feature>
<comment type="similarity">
    <text evidence="2">Belongs to the LIMR family.</text>
</comment>
<organism evidence="7 8">
    <name type="scientific">Cyanidioschyzon merolae (strain NIES-3377 / 10D)</name>
    <name type="common">Unicellular red alga</name>
    <dbReference type="NCBI Taxonomy" id="280699"/>
    <lineage>
        <taxon>Eukaryota</taxon>
        <taxon>Rhodophyta</taxon>
        <taxon>Bangiophyceae</taxon>
        <taxon>Cyanidiales</taxon>
        <taxon>Cyanidiaceae</taxon>
        <taxon>Cyanidioschyzon</taxon>
    </lineage>
</organism>
<gene>
    <name evidence="7" type="ORF">CYME_CMP041C</name>
</gene>
<feature type="transmembrane region" description="Helical" evidence="6">
    <location>
        <begin position="507"/>
        <end position="530"/>
    </location>
</feature>
<keyword evidence="5 6" id="KW-0472">Membrane</keyword>
<feature type="transmembrane region" description="Helical" evidence="6">
    <location>
        <begin position="667"/>
        <end position="686"/>
    </location>
</feature>
<keyword evidence="4 6" id="KW-1133">Transmembrane helix</keyword>
<proteinExistence type="inferred from homology"/>
<dbReference type="GO" id="GO:0016020">
    <property type="term" value="C:membrane"/>
    <property type="evidence" value="ECO:0007669"/>
    <property type="project" value="UniProtKB-SubCell"/>
</dbReference>
<evidence type="ECO:0000256" key="6">
    <source>
        <dbReference type="SAM" id="Phobius"/>
    </source>
</evidence>